<dbReference type="InterPro" id="IPR007016">
    <property type="entry name" value="O-antigen_ligase-rel_domated"/>
</dbReference>
<dbReference type="GO" id="GO:0016874">
    <property type="term" value="F:ligase activity"/>
    <property type="evidence" value="ECO:0007669"/>
    <property type="project" value="UniProtKB-KW"/>
</dbReference>
<protein>
    <submittedName>
        <fullName evidence="7">O-antigen ligase family protein</fullName>
    </submittedName>
</protein>
<evidence type="ECO:0000256" key="3">
    <source>
        <dbReference type="ARBA" id="ARBA00022989"/>
    </source>
</evidence>
<evidence type="ECO:0000256" key="1">
    <source>
        <dbReference type="ARBA" id="ARBA00004141"/>
    </source>
</evidence>
<feature type="transmembrane region" description="Helical" evidence="5">
    <location>
        <begin position="122"/>
        <end position="140"/>
    </location>
</feature>
<feature type="transmembrane region" description="Helical" evidence="5">
    <location>
        <begin position="63"/>
        <end position="80"/>
    </location>
</feature>
<proteinExistence type="predicted"/>
<keyword evidence="8" id="KW-1185">Reference proteome</keyword>
<dbReference type="Pfam" id="PF04932">
    <property type="entry name" value="Wzy_C"/>
    <property type="match status" value="1"/>
</dbReference>
<evidence type="ECO:0000256" key="4">
    <source>
        <dbReference type="ARBA" id="ARBA00023136"/>
    </source>
</evidence>
<feature type="transmembrane region" description="Helical" evidence="5">
    <location>
        <begin position="31"/>
        <end position="51"/>
    </location>
</feature>
<dbReference type="Proteomes" id="UP001352263">
    <property type="component" value="Unassembled WGS sequence"/>
</dbReference>
<dbReference type="PANTHER" id="PTHR37422:SF23">
    <property type="entry name" value="TEICHURONIC ACID BIOSYNTHESIS PROTEIN TUAE"/>
    <property type="match status" value="1"/>
</dbReference>
<organism evidence="7 8">
    <name type="scientific">Noviherbaspirillum album</name>
    <dbReference type="NCBI Taxonomy" id="3080276"/>
    <lineage>
        <taxon>Bacteria</taxon>
        <taxon>Pseudomonadati</taxon>
        <taxon>Pseudomonadota</taxon>
        <taxon>Betaproteobacteria</taxon>
        <taxon>Burkholderiales</taxon>
        <taxon>Oxalobacteraceae</taxon>
        <taxon>Noviherbaspirillum</taxon>
    </lineage>
</organism>
<feature type="transmembrane region" description="Helical" evidence="5">
    <location>
        <begin position="194"/>
        <end position="211"/>
    </location>
</feature>
<dbReference type="PANTHER" id="PTHR37422">
    <property type="entry name" value="TEICHURONIC ACID BIOSYNTHESIS PROTEIN TUAE"/>
    <property type="match status" value="1"/>
</dbReference>
<evidence type="ECO:0000256" key="2">
    <source>
        <dbReference type="ARBA" id="ARBA00022692"/>
    </source>
</evidence>
<keyword evidence="4 5" id="KW-0472">Membrane</keyword>
<evidence type="ECO:0000313" key="8">
    <source>
        <dbReference type="Proteomes" id="UP001352263"/>
    </source>
</evidence>
<gene>
    <name evidence="7" type="ORF">RY831_09025</name>
</gene>
<comment type="subcellular location">
    <subcellularLocation>
        <location evidence="1">Membrane</location>
        <topology evidence="1">Multi-pass membrane protein</topology>
    </subcellularLocation>
</comment>
<feature type="transmembrane region" description="Helical" evidence="5">
    <location>
        <begin position="152"/>
        <end position="174"/>
    </location>
</feature>
<feature type="transmembrane region" description="Helical" evidence="5">
    <location>
        <begin position="390"/>
        <end position="415"/>
    </location>
</feature>
<accession>A0ABU6J6L5</accession>
<feature type="transmembrane region" description="Helical" evidence="5">
    <location>
        <begin position="218"/>
        <end position="245"/>
    </location>
</feature>
<dbReference type="InterPro" id="IPR051533">
    <property type="entry name" value="WaaL-like"/>
</dbReference>
<name>A0ABU6J6L5_9BURK</name>
<feature type="transmembrane region" description="Helical" evidence="5">
    <location>
        <begin position="87"/>
        <end position="110"/>
    </location>
</feature>
<keyword evidence="2 5" id="KW-0812">Transmembrane</keyword>
<reference evidence="7 8" key="1">
    <citation type="submission" date="2023-10" db="EMBL/GenBank/DDBJ databases">
        <title>Noviherbaspirillum sp. CPCC 100848 genome assembly.</title>
        <authorList>
            <person name="Li X.Y."/>
            <person name="Fang X.M."/>
        </authorList>
    </citation>
    <scope>NUCLEOTIDE SEQUENCE [LARGE SCALE GENOMIC DNA]</scope>
    <source>
        <strain evidence="7 8">CPCC 100848</strain>
    </source>
</reference>
<evidence type="ECO:0000256" key="5">
    <source>
        <dbReference type="SAM" id="Phobius"/>
    </source>
</evidence>
<comment type="caution">
    <text evidence="7">The sequence shown here is derived from an EMBL/GenBank/DDBJ whole genome shotgun (WGS) entry which is preliminary data.</text>
</comment>
<dbReference type="EMBL" id="JAWIIV010000006">
    <property type="protein sequence ID" value="MEC4719289.1"/>
    <property type="molecule type" value="Genomic_DNA"/>
</dbReference>
<keyword evidence="7" id="KW-0436">Ligase</keyword>
<keyword evidence="3 5" id="KW-1133">Transmembrane helix</keyword>
<sequence>MNHGLSEMHPIAAATPAYAHRRLPSSAASSFVEHYVAAALATVLVLIFLNLPNYANALSKSLAPKYFYVGFLVMLLPLLLRFRTWVTYLLSPFALWAFVAVSFNAVYWYGASADGSVFRAELISTRIQTLIFAVVLGMCFANVRSSRFEKIFPLLAVALPVMVFVDFLAPGLFYPVDIDGAVRGRSAATLINPTTAGEVMLVLFLLACPVLKRSTRTVLLLVVGAGIFLTFSRSAILAWLILWIVLAFTRVLPRSALILLLAVSAAAPVLMASMQIYFETRHDFSPALIDLQQRLNFFTSGGLKDGSALERSAVLSDGWQTFINNMVVGAGPGATESWPHAIGSVGPHNQFVLLAAEYGMFGIAMWISLALIIWNGRYFKDRALQQSMCLLFVLMTMFTHNMFDFQFWLLTFALVSGRRIE</sequence>
<dbReference type="RefSeq" id="WP_326506009.1">
    <property type="nucleotide sequence ID" value="NZ_JAWIIV010000006.1"/>
</dbReference>
<evidence type="ECO:0000259" key="6">
    <source>
        <dbReference type="Pfam" id="PF04932"/>
    </source>
</evidence>
<feature type="transmembrane region" description="Helical" evidence="5">
    <location>
        <begin position="351"/>
        <end position="374"/>
    </location>
</feature>
<evidence type="ECO:0000313" key="7">
    <source>
        <dbReference type="EMBL" id="MEC4719289.1"/>
    </source>
</evidence>
<feature type="domain" description="O-antigen ligase-related" evidence="6">
    <location>
        <begin position="219"/>
        <end position="367"/>
    </location>
</feature>
<feature type="transmembrane region" description="Helical" evidence="5">
    <location>
        <begin position="257"/>
        <end position="278"/>
    </location>
</feature>